<dbReference type="PANTHER" id="PTHR37610">
    <property type="entry name" value="CCHC-TYPE DOMAIN-CONTAINING PROTEIN"/>
    <property type="match status" value="1"/>
</dbReference>
<protein>
    <recommendedName>
        <fullName evidence="1">Retrotransposon Copia-like N-terminal domain-containing protein</fullName>
    </recommendedName>
</protein>
<proteinExistence type="predicted"/>
<name>A0ABM3QRY0_SPIOL</name>
<dbReference type="GeneID" id="130461890"/>
<dbReference type="Pfam" id="PF14244">
    <property type="entry name" value="Retrotran_gag_3"/>
    <property type="match status" value="1"/>
</dbReference>
<evidence type="ECO:0000259" key="1">
    <source>
        <dbReference type="Pfam" id="PF14244"/>
    </source>
</evidence>
<keyword evidence="2" id="KW-1185">Reference proteome</keyword>
<feature type="domain" description="Retrotransposon Copia-like N-terminal" evidence="1">
    <location>
        <begin position="19"/>
        <end position="63"/>
    </location>
</feature>
<organism evidence="2 3">
    <name type="scientific">Spinacia oleracea</name>
    <name type="common">Spinach</name>
    <dbReference type="NCBI Taxonomy" id="3562"/>
    <lineage>
        <taxon>Eukaryota</taxon>
        <taxon>Viridiplantae</taxon>
        <taxon>Streptophyta</taxon>
        <taxon>Embryophyta</taxon>
        <taxon>Tracheophyta</taxon>
        <taxon>Spermatophyta</taxon>
        <taxon>Magnoliopsida</taxon>
        <taxon>eudicotyledons</taxon>
        <taxon>Gunneridae</taxon>
        <taxon>Pentapetalae</taxon>
        <taxon>Caryophyllales</taxon>
        <taxon>Chenopodiaceae</taxon>
        <taxon>Chenopodioideae</taxon>
        <taxon>Anserineae</taxon>
        <taxon>Spinacia</taxon>
    </lineage>
</organism>
<dbReference type="Proteomes" id="UP000813463">
    <property type="component" value="Chromosome 5"/>
</dbReference>
<evidence type="ECO:0000313" key="2">
    <source>
        <dbReference type="Proteomes" id="UP000813463"/>
    </source>
</evidence>
<gene>
    <name evidence="3" type="primary">LOC130461890</name>
</gene>
<reference evidence="2" key="1">
    <citation type="journal article" date="2021" name="Nat. Commun.">
        <title>Genomic analyses provide insights into spinach domestication and the genetic basis of agronomic traits.</title>
        <authorList>
            <person name="Cai X."/>
            <person name="Sun X."/>
            <person name="Xu C."/>
            <person name="Sun H."/>
            <person name="Wang X."/>
            <person name="Ge C."/>
            <person name="Zhang Z."/>
            <person name="Wang Q."/>
            <person name="Fei Z."/>
            <person name="Jiao C."/>
            <person name="Wang Q."/>
        </authorList>
    </citation>
    <scope>NUCLEOTIDE SEQUENCE [LARGE SCALE GENOMIC DNA]</scope>
    <source>
        <strain evidence="2">cv. Varoflay</strain>
    </source>
</reference>
<evidence type="ECO:0000313" key="3">
    <source>
        <dbReference type="RefSeq" id="XP_056686134.1"/>
    </source>
</evidence>
<reference evidence="3" key="2">
    <citation type="submission" date="2025-08" db="UniProtKB">
        <authorList>
            <consortium name="RefSeq"/>
        </authorList>
    </citation>
    <scope>IDENTIFICATION</scope>
    <source>
        <tissue evidence="3">Leaf</tissue>
    </source>
</reference>
<dbReference type="InterPro" id="IPR029472">
    <property type="entry name" value="Copia-like_N"/>
</dbReference>
<dbReference type="PANTHER" id="PTHR37610:SF101">
    <property type="entry name" value="(RAPE) HYPOTHETICAL PROTEIN"/>
    <property type="match status" value="1"/>
</dbReference>
<dbReference type="RefSeq" id="XP_056686134.1">
    <property type="nucleotide sequence ID" value="XM_056830156.1"/>
</dbReference>
<sequence length="454" mass="50853">MDGDGKIDPASPYYLSSGDQPGIVITDVLLRGGNNYMAWARAMQLSLQSRRKFVFVNGTITQPTEKEKQLDWVTVNSMLVSWMLRSMEPKIASSIPYHDNAKKLWDFLAKKYCIANGPRLQQLRSEITTCKQAKGMSMEDYYATLIGLYDELVQLKPLSTCDCGNCTCNMAGKVVEDRDEEIFHQFLIGVDDELYATVKLWDFLAKKYCIANGPRLQQLRSEITTCKQAKGMSMEDYYTTLMGLYDELVQFKPLSTCECGNCTCNMAGKVVEDRDGKIFHQFLIGVDDELYATVRTNLLSRVPMPSLDEAYLAFVQEENSRGIANIQAAKDSVQTQSIFAIQADRPKVRFEKPDKSQLTCTHCKRDGHDNSSCFKLHGYLEWYEEMRSRRARGVTTKSTNAPMTAAHGRGIPARANAITVGTVGENKSACASGNSNTGAPVVYSRSSSSYFKYP</sequence>
<accession>A0ABM3QRY0</accession>